<proteinExistence type="inferred from homology"/>
<dbReference type="InterPro" id="IPR006969">
    <property type="entry name" value="Stig-like"/>
</dbReference>
<evidence type="ECO:0000256" key="3">
    <source>
        <dbReference type="SAM" id="SignalP"/>
    </source>
</evidence>
<gene>
    <name evidence="4" type="ORF">CSSPTR1EN2_LOCUS5780</name>
</gene>
<evidence type="ECO:0000256" key="2">
    <source>
        <dbReference type="ARBA" id="ARBA00022729"/>
    </source>
</evidence>
<feature type="signal peptide" evidence="3">
    <location>
        <begin position="1"/>
        <end position="28"/>
    </location>
</feature>
<evidence type="ECO:0000313" key="4">
    <source>
        <dbReference type="EMBL" id="CAK9201184.1"/>
    </source>
</evidence>
<dbReference type="EMBL" id="OZ019905">
    <property type="protein sequence ID" value="CAK9201184.1"/>
    <property type="molecule type" value="Genomic_DNA"/>
</dbReference>
<accession>A0ABP0TNL6</accession>
<sequence>MSSFKLSLMTITTTFVFVALMSMQLIAASFVEGAAHANENHREFTKSHFSISNSMEGVSSRKLLAIYPCPYFPCVGGQTCCGVDPLEPLLRFCFYLATDINNCGTCGNICPLNTPECCSGKCVNTQSNSTNCGFCGNVCNDVPCTFGFCGYAR</sequence>
<feature type="chain" id="PRO_5047202387" evidence="3">
    <location>
        <begin position="29"/>
        <end position="153"/>
    </location>
</feature>
<evidence type="ECO:0000256" key="1">
    <source>
        <dbReference type="ARBA" id="ARBA00006010"/>
    </source>
</evidence>
<organism evidence="4 5">
    <name type="scientific">Sphagnum troendelagicum</name>
    <dbReference type="NCBI Taxonomy" id="128251"/>
    <lineage>
        <taxon>Eukaryota</taxon>
        <taxon>Viridiplantae</taxon>
        <taxon>Streptophyta</taxon>
        <taxon>Embryophyta</taxon>
        <taxon>Bryophyta</taxon>
        <taxon>Sphagnophytina</taxon>
        <taxon>Sphagnopsida</taxon>
        <taxon>Sphagnales</taxon>
        <taxon>Sphagnaceae</taxon>
        <taxon>Sphagnum</taxon>
    </lineage>
</organism>
<dbReference type="PANTHER" id="PTHR33227:SF48">
    <property type="entry name" value="STIGMA-SPECIFIC STIG1-LIKE PROTEIN 4"/>
    <property type="match status" value="1"/>
</dbReference>
<keyword evidence="2 3" id="KW-0732">Signal</keyword>
<comment type="similarity">
    <text evidence="1">Belongs to the STIG1 family.</text>
</comment>
<dbReference type="Pfam" id="PF04885">
    <property type="entry name" value="Stig1"/>
    <property type="match status" value="1"/>
</dbReference>
<keyword evidence="5" id="KW-1185">Reference proteome</keyword>
<dbReference type="PANTHER" id="PTHR33227">
    <property type="entry name" value="STIGMA-SPECIFIC STIG1-LIKE PROTEIN 3"/>
    <property type="match status" value="1"/>
</dbReference>
<name>A0ABP0TNL6_9BRYO</name>
<protein>
    <submittedName>
        <fullName evidence="4">Uncharacterized protein</fullName>
    </submittedName>
</protein>
<dbReference type="Proteomes" id="UP001497512">
    <property type="component" value="Chromosome 13"/>
</dbReference>
<evidence type="ECO:0000313" key="5">
    <source>
        <dbReference type="Proteomes" id="UP001497512"/>
    </source>
</evidence>
<reference evidence="4" key="1">
    <citation type="submission" date="2024-02" db="EMBL/GenBank/DDBJ databases">
        <authorList>
            <consortium name="ELIXIR-Norway"/>
            <consortium name="Elixir Norway"/>
        </authorList>
    </citation>
    <scope>NUCLEOTIDE SEQUENCE</scope>
</reference>